<sequence>MITMTIMMMMMMMLMQVLVVCNSINNLHQPTTFVELEEAEKKNLQLVLPCQITALIIIP</sequence>
<name>A0A0V1FMS3_TRIPS</name>
<evidence type="ECO:0000313" key="2">
    <source>
        <dbReference type="EMBL" id="KRY87332.1"/>
    </source>
</evidence>
<proteinExistence type="predicted"/>
<keyword evidence="1" id="KW-0732">Signal</keyword>
<gene>
    <name evidence="2" type="ORF">T4D_5390</name>
</gene>
<evidence type="ECO:0000256" key="1">
    <source>
        <dbReference type="SAM" id="SignalP"/>
    </source>
</evidence>
<dbReference type="AlphaFoldDB" id="A0A0V1FMS3"/>
<protein>
    <submittedName>
        <fullName evidence="2">Uncharacterized protein</fullName>
    </submittedName>
</protein>
<feature type="signal peptide" evidence="1">
    <location>
        <begin position="1"/>
        <end position="23"/>
    </location>
</feature>
<dbReference type="Proteomes" id="UP000054995">
    <property type="component" value="Unassembled WGS sequence"/>
</dbReference>
<accession>A0A0V1FMS3</accession>
<dbReference type="EMBL" id="JYDT01000057">
    <property type="protein sequence ID" value="KRY87332.1"/>
    <property type="molecule type" value="Genomic_DNA"/>
</dbReference>
<evidence type="ECO:0000313" key="3">
    <source>
        <dbReference type="Proteomes" id="UP000054995"/>
    </source>
</evidence>
<feature type="chain" id="PRO_5006878118" evidence="1">
    <location>
        <begin position="24"/>
        <end position="59"/>
    </location>
</feature>
<comment type="caution">
    <text evidence="2">The sequence shown here is derived from an EMBL/GenBank/DDBJ whole genome shotgun (WGS) entry which is preliminary data.</text>
</comment>
<organism evidence="2 3">
    <name type="scientific">Trichinella pseudospiralis</name>
    <name type="common">Parasitic roundworm</name>
    <dbReference type="NCBI Taxonomy" id="6337"/>
    <lineage>
        <taxon>Eukaryota</taxon>
        <taxon>Metazoa</taxon>
        <taxon>Ecdysozoa</taxon>
        <taxon>Nematoda</taxon>
        <taxon>Enoplea</taxon>
        <taxon>Dorylaimia</taxon>
        <taxon>Trichinellida</taxon>
        <taxon>Trichinellidae</taxon>
        <taxon>Trichinella</taxon>
    </lineage>
</organism>
<keyword evidence="3" id="KW-1185">Reference proteome</keyword>
<reference evidence="2 3" key="1">
    <citation type="submission" date="2015-01" db="EMBL/GenBank/DDBJ databases">
        <title>Evolution of Trichinella species and genotypes.</title>
        <authorList>
            <person name="Korhonen P.K."/>
            <person name="Edoardo P."/>
            <person name="Giuseppe L.R."/>
            <person name="Gasser R.B."/>
        </authorList>
    </citation>
    <scope>NUCLEOTIDE SEQUENCE [LARGE SCALE GENOMIC DNA]</scope>
    <source>
        <strain evidence="2">ISS470</strain>
    </source>
</reference>